<dbReference type="PANTHER" id="PTHR37422:SF13">
    <property type="entry name" value="LIPOPOLYSACCHARIDE BIOSYNTHESIS PROTEIN PA4999-RELATED"/>
    <property type="match status" value="1"/>
</dbReference>
<protein>
    <submittedName>
        <fullName evidence="7">O-antigen ligase</fullName>
    </submittedName>
</protein>
<dbReference type="InterPro" id="IPR051533">
    <property type="entry name" value="WaaL-like"/>
</dbReference>
<feature type="transmembrane region" description="Helical" evidence="5">
    <location>
        <begin position="329"/>
        <end position="349"/>
    </location>
</feature>
<feature type="transmembrane region" description="Helical" evidence="5">
    <location>
        <begin position="173"/>
        <end position="191"/>
    </location>
</feature>
<dbReference type="RefSeq" id="WP_123696053.1">
    <property type="nucleotide sequence ID" value="NZ_RKHJ01000001.1"/>
</dbReference>
<reference evidence="7 8" key="1">
    <citation type="submission" date="2018-11" db="EMBL/GenBank/DDBJ databases">
        <title>Sequencing the genomes of 1000 actinobacteria strains.</title>
        <authorList>
            <person name="Klenk H.-P."/>
        </authorList>
    </citation>
    <scope>NUCLEOTIDE SEQUENCE [LARGE SCALE GENOMIC DNA]</scope>
    <source>
        <strain evidence="7 8">DSM 9580</strain>
    </source>
</reference>
<dbReference type="GO" id="GO:0016020">
    <property type="term" value="C:membrane"/>
    <property type="evidence" value="ECO:0007669"/>
    <property type="project" value="UniProtKB-SubCell"/>
</dbReference>
<dbReference type="EMBL" id="RKHJ01000001">
    <property type="protein sequence ID" value="ROR64900.1"/>
    <property type="molecule type" value="Genomic_DNA"/>
</dbReference>
<sequence>MLVRAPHRLLATFIVLQLACGDLVRNLLGWPLWGALSGVTLLWALVALRRSGASWQWLPAPLLAFIGVAAATIIVTPHPLATLLGVALLLVHVMLAVLLATLPLHTLLEVLHRCLQGMLIASLAFEVGIAVFVQGPVYPVWLDNDSGLPMIPWSTGGIFWGHRIQGITGNPNLTAMLALLALIVAIGRHRAGLDRRLWWVWTALPVVVLALTRSMTVLVAALVVLVSFWLVYTWRRRPRGAFRPAVVTAAGVLAVVAAWAISNWDRVVEALGREASMEDRFQIWAAALDWWRGSPLLGRGWMGYWMPWVEPYDRLGLQDGIVYLQAHSVWIDVLMQAGILGVLAWAWLLGSTLRGAGRDLAEAPTGAGPIAAVPLMILVAEAVQGIAESRPLIELGMVLLVIFAVRQQRARVELGRLQTMALPLPLQRGG</sequence>
<keyword evidence="8" id="KW-1185">Reference proteome</keyword>
<evidence type="ECO:0000313" key="8">
    <source>
        <dbReference type="Proteomes" id="UP000275456"/>
    </source>
</evidence>
<evidence type="ECO:0000256" key="5">
    <source>
        <dbReference type="SAM" id="Phobius"/>
    </source>
</evidence>
<feature type="transmembrane region" description="Helical" evidence="5">
    <location>
        <begin position="114"/>
        <end position="134"/>
    </location>
</feature>
<evidence type="ECO:0000256" key="1">
    <source>
        <dbReference type="ARBA" id="ARBA00004141"/>
    </source>
</evidence>
<feature type="transmembrane region" description="Helical" evidence="5">
    <location>
        <begin position="55"/>
        <end position="75"/>
    </location>
</feature>
<feature type="domain" description="O-antigen ligase-related" evidence="6">
    <location>
        <begin position="203"/>
        <end position="346"/>
    </location>
</feature>
<feature type="transmembrane region" description="Helical" evidence="5">
    <location>
        <begin position="31"/>
        <end position="48"/>
    </location>
</feature>
<evidence type="ECO:0000256" key="4">
    <source>
        <dbReference type="ARBA" id="ARBA00023136"/>
    </source>
</evidence>
<comment type="subcellular location">
    <subcellularLocation>
        <location evidence="1">Membrane</location>
        <topology evidence="1">Multi-pass membrane protein</topology>
    </subcellularLocation>
</comment>
<evidence type="ECO:0000256" key="2">
    <source>
        <dbReference type="ARBA" id="ARBA00022692"/>
    </source>
</evidence>
<dbReference type="InterPro" id="IPR007016">
    <property type="entry name" value="O-antigen_ligase-rel_domated"/>
</dbReference>
<comment type="caution">
    <text evidence="7">The sequence shown here is derived from an EMBL/GenBank/DDBJ whole genome shotgun (WGS) entry which is preliminary data.</text>
</comment>
<gene>
    <name evidence="7" type="ORF">EDD26_0252</name>
</gene>
<dbReference type="AlphaFoldDB" id="A0A3N2APC7"/>
<evidence type="ECO:0000313" key="7">
    <source>
        <dbReference type="EMBL" id="ROR64900.1"/>
    </source>
</evidence>
<keyword evidence="2 5" id="KW-0812">Transmembrane</keyword>
<dbReference type="GO" id="GO:0016874">
    <property type="term" value="F:ligase activity"/>
    <property type="evidence" value="ECO:0007669"/>
    <property type="project" value="UniProtKB-KW"/>
</dbReference>
<keyword evidence="3 5" id="KW-1133">Transmembrane helix</keyword>
<feature type="transmembrane region" description="Helical" evidence="5">
    <location>
        <begin position="242"/>
        <end position="261"/>
    </location>
</feature>
<keyword evidence="4 5" id="KW-0472">Membrane</keyword>
<evidence type="ECO:0000259" key="6">
    <source>
        <dbReference type="Pfam" id="PF04932"/>
    </source>
</evidence>
<dbReference type="Proteomes" id="UP000275456">
    <property type="component" value="Unassembled WGS sequence"/>
</dbReference>
<dbReference type="PANTHER" id="PTHR37422">
    <property type="entry name" value="TEICHURONIC ACID BIOSYNTHESIS PROTEIN TUAE"/>
    <property type="match status" value="1"/>
</dbReference>
<name>A0A3N2APC7_9MICO</name>
<organism evidence="7 8">
    <name type="scientific">Agrococcus jenensis</name>
    <dbReference type="NCBI Taxonomy" id="46353"/>
    <lineage>
        <taxon>Bacteria</taxon>
        <taxon>Bacillati</taxon>
        <taxon>Actinomycetota</taxon>
        <taxon>Actinomycetes</taxon>
        <taxon>Micrococcales</taxon>
        <taxon>Microbacteriaceae</taxon>
        <taxon>Agrococcus</taxon>
    </lineage>
</organism>
<dbReference type="OrthoDB" id="1118146at2"/>
<feature type="transmembrane region" description="Helical" evidence="5">
    <location>
        <begin position="197"/>
        <end position="230"/>
    </location>
</feature>
<accession>A0A3N2APC7</accession>
<dbReference type="Pfam" id="PF04932">
    <property type="entry name" value="Wzy_C"/>
    <property type="match status" value="1"/>
</dbReference>
<keyword evidence="7" id="KW-0436">Ligase</keyword>
<proteinExistence type="predicted"/>
<feature type="transmembrane region" description="Helical" evidence="5">
    <location>
        <begin position="81"/>
        <end position="102"/>
    </location>
</feature>
<evidence type="ECO:0000256" key="3">
    <source>
        <dbReference type="ARBA" id="ARBA00022989"/>
    </source>
</evidence>